<dbReference type="GO" id="GO:0051082">
    <property type="term" value="F:unfolded protein binding"/>
    <property type="evidence" value="ECO:0007669"/>
    <property type="project" value="UniProtKB-UniRule"/>
</dbReference>
<dbReference type="PROSITE" id="PS00636">
    <property type="entry name" value="DNAJ_1"/>
    <property type="match status" value="1"/>
</dbReference>
<keyword evidence="9 13" id="KW-0346">Stress response</keyword>
<dbReference type="GO" id="GO:0042026">
    <property type="term" value="P:protein refolding"/>
    <property type="evidence" value="ECO:0007669"/>
    <property type="project" value="TreeGrafter"/>
</dbReference>
<dbReference type="SUPFAM" id="SSF46565">
    <property type="entry name" value="Chaperone J-domain"/>
    <property type="match status" value="1"/>
</dbReference>
<evidence type="ECO:0000256" key="1">
    <source>
        <dbReference type="ARBA" id="ARBA00004496"/>
    </source>
</evidence>
<keyword evidence="10 13" id="KW-0143">Chaperone</keyword>
<dbReference type="Gene3D" id="1.10.287.110">
    <property type="entry name" value="DnaJ domain"/>
    <property type="match status" value="1"/>
</dbReference>
<comment type="domain">
    <text evidence="13">The J domain is necessary and sufficient to stimulate DnaK ATPase activity. Zinc center 1 plays an important role in the autonomous, DnaK-independent chaperone activity of DnaJ. Zinc center 2 is essential for interaction with DnaK and for DnaJ activity.</text>
</comment>
<dbReference type="Pfam" id="PF00226">
    <property type="entry name" value="DnaJ"/>
    <property type="match status" value="1"/>
</dbReference>
<comment type="caution">
    <text evidence="17">The sequence shown here is derived from an EMBL/GenBank/DDBJ whole genome shotgun (WGS) entry which is preliminary data.</text>
</comment>
<evidence type="ECO:0000313" key="17">
    <source>
        <dbReference type="EMBL" id="OAR05065.1"/>
    </source>
</evidence>
<feature type="binding site" evidence="13">
    <location>
        <position position="212"/>
    </location>
    <ligand>
        <name>Zn(2+)</name>
        <dbReference type="ChEBI" id="CHEBI:29105"/>
        <label>1</label>
    </ligand>
</feature>
<comment type="subunit">
    <text evidence="2 13">Homodimer.</text>
</comment>
<dbReference type="GO" id="GO:0031072">
    <property type="term" value="F:heat shock protein binding"/>
    <property type="evidence" value="ECO:0007669"/>
    <property type="project" value="InterPro"/>
</dbReference>
<dbReference type="CDD" id="cd10719">
    <property type="entry name" value="DnaJ_zf"/>
    <property type="match status" value="1"/>
</dbReference>
<feature type="binding site" evidence="13">
    <location>
        <position position="195"/>
    </location>
    <ligand>
        <name>Zn(2+)</name>
        <dbReference type="ChEBI" id="CHEBI:29105"/>
        <label>2</label>
    </ligand>
</feature>
<keyword evidence="6 13" id="KW-0677">Repeat</keyword>
<dbReference type="CDD" id="cd10747">
    <property type="entry name" value="DnaJ_C"/>
    <property type="match status" value="1"/>
</dbReference>
<dbReference type="SMART" id="SM00271">
    <property type="entry name" value="DnaJ"/>
    <property type="match status" value="1"/>
</dbReference>
<dbReference type="GO" id="GO:0005737">
    <property type="term" value="C:cytoplasm"/>
    <property type="evidence" value="ECO:0007669"/>
    <property type="project" value="UniProtKB-SubCell"/>
</dbReference>
<dbReference type="InterPro" id="IPR002939">
    <property type="entry name" value="DnaJ_C"/>
</dbReference>
<feature type="binding site" evidence="13">
    <location>
        <position position="198"/>
    </location>
    <ligand>
        <name>Zn(2+)</name>
        <dbReference type="ChEBI" id="CHEBI:29105"/>
        <label>2</label>
    </ligand>
</feature>
<name>A0A132NCF9_HYDSH</name>
<comment type="subcellular location">
    <subcellularLocation>
        <location evidence="1 13">Cytoplasm</location>
    </subcellularLocation>
</comment>
<dbReference type="FunFam" id="2.10.230.10:FF:000002">
    <property type="entry name" value="Molecular chaperone DnaJ"/>
    <property type="match status" value="1"/>
</dbReference>
<feature type="repeat" description="CXXCXGXG motif" evidence="13">
    <location>
        <begin position="169"/>
        <end position="176"/>
    </location>
</feature>
<protein>
    <recommendedName>
        <fullName evidence="12 13">Chaperone protein DnaJ</fullName>
    </recommendedName>
</protein>
<dbReference type="CDD" id="cd06257">
    <property type="entry name" value="DnaJ"/>
    <property type="match status" value="1"/>
</dbReference>
<accession>A0A132NCF9</accession>
<evidence type="ECO:0000259" key="16">
    <source>
        <dbReference type="PROSITE" id="PS51188"/>
    </source>
</evidence>
<feature type="binding site" evidence="13">
    <location>
        <position position="152"/>
    </location>
    <ligand>
        <name>Zn(2+)</name>
        <dbReference type="ChEBI" id="CHEBI:29105"/>
        <label>1</label>
    </ligand>
</feature>
<dbReference type="Gene3D" id="2.10.230.10">
    <property type="entry name" value="Heat shock protein DnaJ, cysteine-rich domain"/>
    <property type="match status" value="1"/>
</dbReference>
<dbReference type="Proteomes" id="UP000243024">
    <property type="component" value="Unassembled WGS sequence"/>
</dbReference>
<dbReference type="SUPFAM" id="SSF49493">
    <property type="entry name" value="HSP40/DnaJ peptide-binding domain"/>
    <property type="match status" value="2"/>
</dbReference>
<keyword evidence="8 13" id="KW-0862">Zinc</keyword>
<feature type="binding site" evidence="13">
    <location>
        <position position="172"/>
    </location>
    <ligand>
        <name>Zn(2+)</name>
        <dbReference type="ChEBI" id="CHEBI:29105"/>
        <label>2</label>
    </ligand>
</feature>
<evidence type="ECO:0000256" key="10">
    <source>
        <dbReference type="ARBA" id="ARBA00023186"/>
    </source>
</evidence>
<dbReference type="Gene3D" id="2.60.260.20">
    <property type="entry name" value="Urease metallochaperone UreE, N-terminal domain"/>
    <property type="match status" value="2"/>
</dbReference>
<dbReference type="FunFam" id="2.60.260.20:FF:000004">
    <property type="entry name" value="Molecular chaperone DnaJ"/>
    <property type="match status" value="1"/>
</dbReference>
<dbReference type="HAMAP" id="MF_01152">
    <property type="entry name" value="DnaJ"/>
    <property type="match status" value="1"/>
</dbReference>
<dbReference type="GO" id="GO:0006260">
    <property type="term" value="P:DNA replication"/>
    <property type="evidence" value="ECO:0007669"/>
    <property type="project" value="UniProtKB-KW"/>
</dbReference>
<dbReference type="NCBIfam" id="TIGR02349">
    <property type="entry name" value="DnaJ_bact"/>
    <property type="match status" value="1"/>
</dbReference>
<evidence type="ECO:0000256" key="11">
    <source>
        <dbReference type="ARBA" id="ARBA00061004"/>
    </source>
</evidence>
<gene>
    <name evidence="13" type="primary">dnaJ</name>
    <name evidence="17" type="ORF">SA87_06040</name>
</gene>
<dbReference type="STRING" id="1484.SA87_06040"/>
<dbReference type="InterPro" id="IPR018253">
    <property type="entry name" value="DnaJ_domain_CS"/>
</dbReference>
<keyword evidence="18" id="KW-1185">Reference proteome</keyword>
<sequence length="382" mass="41356">MKRDYYEVLGVSRDASPEEIKKAYRRLARQYHPDVNKAPDAEEQFKSINEAYEVLSDPEKRAAYDRFGHAGVSGAQAAGGAGGPGGFGGFDAGAGDFGVFDDLIDMFFGGGRGRRADGPRPGRDLRLTLTIDFEDAYFGKTVDLDLEKDDVCDACGGTGARAGTAPKACPTCGGRGTVESVQRTPFGQIVTRRTCSTCGGSGRVIAEPCPACRGTGRVRRKKTVKVRIPPGIDEQTELRVAGEGEAGHRGGPPGDLYLTFRIRPHPRFERRGNDLYLEQPISFLRAALGGEIDVPTMDGKARLTIPPGTQSHTVFSLRGKGFPDVRGRGRGDLLVRVIVRVPSKLTERQKKLLREAFPDEDDGGADASEGFFDKMKRAFRGD</sequence>
<dbReference type="NCBIfam" id="NF008035">
    <property type="entry name" value="PRK10767.1"/>
    <property type="match status" value="1"/>
</dbReference>
<dbReference type="InterPro" id="IPR036410">
    <property type="entry name" value="HSP_DnaJ_Cys-rich_dom_sf"/>
</dbReference>
<evidence type="ECO:0000259" key="15">
    <source>
        <dbReference type="PROSITE" id="PS50076"/>
    </source>
</evidence>
<feature type="binding site" evidence="13">
    <location>
        <position position="155"/>
    </location>
    <ligand>
        <name>Zn(2+)</name>
        <dbReference type="ChEBI" id="CHEBI:29105"/>
        <label>1</label>
    </ligand>
</feature>
<keyword evidence="7 13" id="KW-0863">Zinc-finger</keyword>
<dbReference type="SUPFAM" id="SSF57938">
    <property type="entry name" value="DnaJ/Hsp40 cysteine-rich domain"/>
    <property type="match status" value="1"/>
</dbReference>
<dbReference type="RefSeq" id="WP_066198799.1">
    <property type="nucleotide sequence ID" value="NZ_JBDOQL010000164.1"/>
</dbReference>
<dbReference type="PANTHER" id="PTHR43096">
    <property type="entry name" value="DNAJ HOMOLOG 1, MITOCHONDRIAL-RELATED"/>
    <property type="match status" value="1"/>
</dbReference>
<feature type="binding site" evidence="13">
    <location>
        <position position="169"/>
    </location>
    <ligand>
        <name>Zn(2+)</name>
        <dbReference type="ChEBI" id="CHEBI:29105"/>
        <label>2</label>
    </ligand>
</feature>
<dbReference type="InterPro" id="IPR008971">
    <property type="entry name" value="HSP40/DnaJ_pept-bd"/>
</dbReference>
<evidence type="ECO:0000256" key="7">
    <source>
        <dbReference type="ARBA" id="ARBA00022771"/>
    </source>
</evidence>
<dbReference type="InterPro" id="IPR036869">
    <property type="entry name" value="J_dom_sf"/>
</dbReference>
<feature type="zinc finger region" description="CR-type" evidence="14">
    <location>
        <begin position="139"/>
        <end position="221"/>
    </location>
</feature>
<keyword evidence="5 13" id="KW-0479">Metal-binding</keyword>
<dbReference type="InterPro" id="IPR001305">
    <property type="entry name" value="HSP_DnaJ_Cys-rich_dom"/>
</dbReference>
<feature type="binding site" evidence="13">
    <location>
        <position position="209"/>
    </location>
    <ligand>
        <name>Zn(2+)</name>
        <dbReference type="ChEBI" id="CHEBI:29105"/>
        <label>1</label>
    </ligand>
</feature>
<dbReference type="PROSITE" id="PS51188">
    <property type="entry name" value="ZF_CR"/>
    <property type="match status" value="1"/>
</dbReference>
<evidence type="ECO:0000313" key="18">
    <source>
        <dbReference type="Proteomes" id="UP000243024"/>
    </source>
</evidence>
<dbReference type="GO" id="GO:0009408">
    <property type="term" value="P:response to heat"/>
    <property type="evidence" value="ECO:0007669"/>
    <property type="project" value="InterPro"/>
</dbReference>
<comment type="function">
    <text evidence="13">Participates actively in the response to hyperosmotic and heat shock by preventing the aggregation of stress-denatured proteins and by disaggregating proteins, also in an autonomous, DnaK-independent fashion. Unfolded proteins bind initially to DnaJ; upon interaction with the DnaJ-bound protein, DnaK hydrolyzes its bound ATP, resulting in the formation of a stable complex. GrpE releases ADP from DnaK; ATP binding to DnaK triggers the release of the substrate protein, thus completing the reaction cycle. Several rounds of ATP-dependent interactions between DnaJ, DnaK and GrpE are required for fully efficient folding. Also involved, together with DnaK and GrpE, in the DNA replication of plasmids through activation of initiation proteins.</text>
</comment>
<dbReference type="InterPro" id="IPR001623">
    <property type="entry name" value="DnaJ_domain"/>
</dbReference>
<evidence type="ECO:0000256" key="3">
    <source>
        <dbReference type="ARBA" id="ARBA00022490"/>
    </source>
</evidence>
<dbReference type="OrthoDB" id="9779889at2"/>
<comment type="cofactor">
    <cofactor evidence="13">
        <name>Zn(2+)</name>
        <dbReference type="ChEBI" id="CHEBI:29105"/>
    </cofactor>
    <text evidence="13">Binds 2 Zn(2+) ions per monomer.</text>
</comment>
<feature type="repeat" description="CXXCXGXG motif" evidence="13">
    <location>
        <begin position="209"/>
        <end position="216"/>
    </location>
</feature>
<reference evidence="17 18" key="1">
    <citation type="submission" date="2015-09" db="EMBL/GenBank/DDBJ databases">
        <title>Draft genome sequence of Hydrogenibacillus schlegelii DSM 2000.</title>
        <authorList>
            <person name="Hemp J."/>
        </authorList>
    </citation>
    <scope>NUCLEOTIDE SEQUENCE [LARGE SCALE GENOMIC DNA]</scope>
    <source>
        <strain evidence="17 18">MA 48</strain>
    </source>
</reference>
<dbReference type="EMBL" id="JXBB01000005">
    <property type="protein sequence ID" value="OAR05065.1"/>
    <property type="molecule type" value="Genomic_DNA"/>
</dbReference>
<feature type="domain" description="J" evidence="15">
    <location>
        <begin position="4"/>
        <end position="68"/>
    </location>
</feature>
<dbReference type="PRINTS" id="PR00625">
    <property type="entry name" value="JDOMAIN"/>
</dbReference>
<dbReference type="GO" id="GO:0008270">
    <property type="term" value="F:zinc ion binding"/>
    <property type="evidence" value="ECO:0007669"/>
    <property type="project" value="UniProtKB-UniRule"/>
</dbReference>
<keyword evidence="4 13" id="KW-0235">DNA replication</keyword>
<evidence type="ECO:0000256" key="14">
    <source>
        <dbReference type="PROSITE-ProRule" id="PRU00546"/>
    </source>
</evidence>
<comment type="similarity">
    <text evidence="11 13">Belongs to the DnaJ family.</text>
</comment>
<proteinExistence type="inferred from homology"/>
<evidence type="ECO:0000256" key="4">
    <source>
        <dbReference type="ARBA" id="ARBA00022705"/>
    </source>
</evidence>
<evidence type="ECO:0000256" key="12">
    <source>
        <dbReference type="ARBA" id="ARBA00067609"/>
    </source>
</evidence>
<organism evidence="17 18">
    <name type="scientific">Hydrogenibacillus schlegelii</name>
    <name type="common">Bacillus schlegelii</name>
    <dbReference type="NCBI Taxonomy" id="1484"/>
    <lineage>
        <taxon>Bacteria</taxon>
        <taxon>Bacillati</taxon>
        <taxon>Bacillota</taxon>
        <taxon>Bacilli</taxon>
        <taxon>Bacillales</taxon>
        <taxon>Bacillales Family X. Incertae Sedis</taxon>
        <taxon>Hydrogenibacillus</taxon>
    </lineage>
</organism>
<dbReference type="AlphaFoldDB" id="A0A132NCF9"/>
<dbReference type="GO" id="GO:0005524">
    <property type="term" value="F:ATP binding"/>
    <property type="evidence" value="ECO:0007669"/>
    <property type="project" value="InterPro"/>
</dbReference>
<evidence type="ECO:0000256" key="6">
    <source>
        <dbReference type="ARBA" id="ARBA00022737"/>
    </source>
</evidence>
<feature type="repeat" description="CXXCXGXG motif" evidence="13">
    <location>
        <begin position="195"/>
        <end position="202"/>
    </location>
</feature>
<dbReference type="PANTHER" id="PTHR43096:SF48">
    <property type="entry name" value="CHAPERONE PROTEIN DNAJ"/>
    <property type="match status" value="1"/>
</dbReference>
<dbReference type="InterPro" id="IPR012724">
    <property type="entry name" value="DnaJ"/>
</dbReference>
<feature type="domain" description="CR-type" evidence="16">
    <location>
        <begin position="139"/>
        <end position="221"/>
    </location>
</feature>
<evidence type="ECO:0000256" key="13">
    <source>
        <dbReference type="HAMAP-Rule" id="MF_01152"/>
    </source>
</evidence>
<evidence type="ECO:0000256" key="9">
    <source>
        <dbReference type="ARBA" id="ARBA00023016"/>
    </source>
</evidence>
<dbReference type="Pfam" id="PF01556">
    <property type="entry name" value="DnaJ_C"/>
    <property type="match status" value="1"/>
</dbReference>
<evidence type="ECO:0000256" key="5">
    <source>
        <dbReference type="ARBA" id="ARBA00022723"/>
    </source>
</evidence>
<dbReference type="FunFam" id="1.10.287.110:FF:000031">
    <property type="entry name" value="Molecular chaperone DnaJ"/>
    <property type="match status" value="1"/>
</dbReference>
<evidence type="ECO:0000256" key="2">
    <source>
        <dbReference type="ARBA" id="ARBA00011738"/>
    </source>
</evidence>
<dbReference type="PROSITE" id="PS50076">
    <property type="entry name" value="DNAJ_2"/>
    <property type="match status" value="1"/>
</dbReference>
<keyword evidence="3 13" id="KW-0963">Cytoplasm</keyword>
<dbReference type="Pfam" id="PF00684">
    <property type="entry name" value="DnaJ_CXXCXGXG"/>
    <property type="match status" value="1"/>
</dbReference>
<feature type="repeat" description="CXXCXGXG motif" evidence="13">
    <location>
        <begin position="152"/>
        <end position="159"/>
    </location>
</feature>
<evidence type="ECO:0000256" key="8">
    <source>
        <dbReference type="ARBA" id="ARBA00022833"/>
    </source>
</evidence>